<organism evidence="2 3">
    <name type="scientific">Aromatoleum toluvorans</name>
    <dbReference type="NCBI Taxonomy" id="92002"/>
    <lineage>
        <taxon>Bacteria</taxon>
        <taxon>Pseudomonadati</taxon>
        <taxon>Pseudomonadota</taxon>
        <taxon>Betaproteobacteria</taxon>
        <taxon>Rhodocyclales</taxon>
        <taxon>Rhodocyclaceae</taxon>
        <taxon>Aromatoleum</taxon>
    </lineage>
</organism>
<dbReference type="Proteomes" id="UP000623795">
    <property type="component" value="Unassembled WGS sequence"/>
</dbReference>
<feature type="region of interest" description="Disordered" evidence="1">
    <location>
        <begin position="295"/>
        <end position="335"/>
    </location>
</feature>
<feature type="compositionally biased region" description="Basic and acidic residues" evidence="1">
    <location>
        <begin position="319"/>
        <end position="335"/>
    </location>
</feature>
<evidence type="ECO:0000313" key="2">
    <source>
        <dbReference type="EMBL" id="NMG42640.1"/>
    </source>
</evidence>
<evidence type="ECO:0000313" key="3">
    <source>
        <dbReference type="Proteomes" id="UP000623795"/>
    </source>
</evidence>
<proteinExistence type="predicted"/>
<sequence>MTRPKRVTVSSRLQGFSIRQTVIEHPAFQEALLRVERLHLKSKNSGQAGGLLITGLTGSGKTTVRKEYERRYPVQDNGEILKIPVLNVDTPAPPTVKNLAEAILIAMGDPISHKGTAAQKTERIYRLLRICGVELLIIDEFQHFFDHGKRTEAARVTDWLKNLINNAGIPVVLMGMPDSARVLRLNPQLARRFSARFDLGPFRFTTVDEILRFRGLLSAIESALPLPSIPISTPEMAQRFHCASFGLIDYVCKITDGAVDAARYHGCAHIDQHHLAEAFEEEVWRDASPGLNPFSASSDLRPLTRPGEPFADLLASLGRDPEGRSNRQSDDGGIR</sequence>
<reference evidence="2 3" key="1">
    <citation type="submission" date="2019-12" db="EMBL/GenBank/DDBJ databases">
        <title>Comparative genomics gives insights into the taxonomy of the Azoarcus-Aromatoleum group and reveals separate origins of nif in the plant-associated Azoarcus and non-plant-associated Aromatoleum sub-groups.</title>
        <authorList>
            <person name="Lafos M."/>
            <person name="Maluk M."/>
            <person name="Batista M."/>
            <person name="Junghare M."/>
            <person name="Carmona M."/>
            <person name="Faoro H."/>
            <person name="Cruz L.M."/>
            <person name="Battistoni F."/>
            <person name="De Souza E."/>
            <person name="Pedrosa F."/>
            <person name="Chen W.-M."/>
            <person name="Poole P.S."/>
            <person name="Dixon R.A."/>
            <person name="James E.K."/>
        </authorList>
    </citation>
    <scope>NUCLEOTIDE SEQUENCE [LARGE SCALE GENOMIC DNA]</scope>
    <source>
        <strain evidence="2 3">Td21</strain>
    </source>
</reference>
<name>A0ABX1PTV2_9RHOO</name>
<dbReference type="InterPro" id="IPR027417">
    <property type="entry name" value="P-loop_NTPase"/>
</dbReference>
<dbReference type="InterPro" id="IPR008868">
    <property type="entry name" value="TniB"/>
</dbReference>
<dbReference type="SUPFAM" id="SSF52540">
    <property type="entry name" value="P-loop containing nucleoside triphosphate hydrolases"/>
    <property type="match status" value="1"/>
</dbReference>
<keyword evidence="3" id="KW-1185">Reference proteome</keyword>
<dbReference type="Gene3D" id="3.40.50.300">
    <property type="entry name" value="P-loop containing nucleotide triphosphate hydrolases"/>
    <property type="match status" value="1"/>
</dbReference>
<protein>
    <submittedName>
        <fullName evidence="2">AAA family ATPase</fullName>
    </submittedName>
</protein>
<comment type="caution">
    <text evidence="2">The sequence shown here is derived from an EMBL/GenBank/DDBJ whole genome shotgun (WGS) entry which is preliminary data.</text>
</comment>
<gene>
    <name evidence="2" type="ORF">GPA22_02685</name>
</gene>
<evidence type="ECO:0000256" key="1">
    <source>
        <dbReference type="SAM" id="MobiDB-lite"/>
    </source>
</evidence>
<dbReference type="RefSeq" id="WP_169254551.1">
    <property type="nucleotide sequence ID" value="NZ_WTVN01000002.1"/>
</dbReference>
<dbReference type="Pfam" id="PF05621">
    <property type="entry name" value="TniB"/>
    <property type="match status" value="1"/>
</dbReference>
<dbReference type="EMBL" id="WTVN01000002">
    <property type="protein sequence ID" value="NMG42640.1"/>
    <property type="molecule type" value="Genomic_DNA"/>
</dbReference>
<accession>A0ABX1PTV2</accession>